<feature type="domain" description="Glycosyltransferase subfamily 4-like N-terminal" evidence="2">
    <location>
        <begin position="14"/>
        <end position="179"/>
    </location>
</feature>
<dbReference type="EMBL" id="JAGKSQ010000001">
    <property type="protein sequence ID" value="MBP3949836.1"/>
    <property type="molecule type" value="Genomic_DNA"/>
</dbReference>
<dbReference type="Proteomes" id="UP000678228">
    <property type="component" value="Unassembled WGS sequence"/>
</dbReference>
<dbReference type="Gene3D" id="3.40.50.2000">
    <property type="entry name" value="Glycogen Phosphorylase B"/>
    <property type="match status" value="2"/>
</dbReference>
<reference evidence="3" key="1">
    <citation type="submission" date="2021-03" db="EMBL/GenBank/DDBJ databases">
        <title>Bacillus suaedae sp. nov., isolated from Suaeda aralocaspica.</title>
        <authorList>
            <person name="Lei R.F.R."/>
        </authorList>
    </citation>
    <scope>NUCLEOTIDE SEQUENCE</scope>
    <source>
        <strain evidence="3">YZJH907-2</strain>
    </source>
</reference>
<dbReference type="CDD" id="cd03814">
    <property type="entry name" value="GT4-like"/>
    <property type="match status" value="1"/>
</dbReference>
<dbReference type="RefSeq" id="WP_210595202.1">
    <property type="nucleotide sequence ID" value="NZ_JAGKSQ010000001.1"/>
</dbReference>
<evidence type="ECO:0000313" key="4">
    <source>
        <dbReference type="Proteomes" id="UP000678228"/>
    </source>
</evidence>
<dbReference type="Pfam" id="PF00534">
    <property type="entry name" value="Glycos_transf_1"/>
    <property type="match status" value="1"/>
</dbReference>
<organism evidence="3 4">
    <name type="scientific">Halalkalibacter suaedae</name>
    <dbReference type="NCBI Taxonomy" id="2822140"/>
    <lineage>
        <taxon>Bacteria</taxon>
        <taxon>Bacillati</taxon>
        <taxon>Bacillota</taxon>
        <taxon>Bacilli</taxon>
        <taxon>Bacillales</taxon>
        <taxon>Bacillaceae</taxon>
        <taxon>Halalkalibacter</taxon>
    </lineage>
</organism>
<dbReference type="AlphaFoldDB" id="A0A940WX67"/>
<evidence type="ECO:0000259" key="2">
    <source>
        <dbReference type="Pfam" id="PF13439"/>
    </source>
</evidence>
<sequence length="381" mass="43385">MKLALFTDTFVPQVNGVARTLKRLVNHLDKRQIEYQLFVPDSIEKTDLFASNIQTFTSLPFFLYPECRMALPNVFKIRRNLELFEPDLIHITTPFNIGLSGLHYGKKHNIPMVGSYHTHFDHYLRYYKLTFMSEMLWKYLRWFYSGFEKTFVPSVETKNHLQLRGFSSIDIWSRGVDCSLYDPAKRKENDSLSATSSKYTLLYVGRMAPEKDLNTLCQVMKQLPQALSEQIHWIFVGDGPMLPELKAAFQTANVTFTGYLQGEALASVYAKADLFVFPSVTETFGNVVLEALASGTPAIVANKGGVKEIVQHGKTGMVCEAGQAESFVNAISQVLSQRTIKNQMGYDARAYAKTQSWDVIFDGLLQQYERAIFDKNKQRLA</sequence>
<dbReference type="Pfam" id="PF13439">
    <property type="entry name" value="Glyco_transf_4"/>
    <property type="match status" value="1"/>
</dbReference>
<keyword evidence="4" id="KW-1185">Reference proteome</keyword>
<dbReference type="InterPro" id="IPR028098">
    <property type="entry name" value="Glyco_trans_4-like_N"/>
</dbReference>
<name>A0A940WX67_9BACI</name>
<dbReference type="GO" id="GO:0016758">
    <property type="term" value="F:hexosyltransferase activity"/>
    <property type="evidence" value="ECO:0007669"/>
    <property type="project" value="TreeGrafter"/>
</dbReference>
<protein>
    <submittedName>
        <fullName evidence="3">Glycosyltransferase family 1 protein</fullName>
    </submittedName>
</protein>
<dbReference type="InterPro" id="IPR050194">
    <property type="entry name" value="Glycosyltransferase_grp1"/>
</dbReference>
<accession>A0A940WX67</accession>
<feature type="domain" description="Glycosyl transferase family 1" evidence="1">
    <location>
        <begin position="188"/>
        <end position="349"/>
    </location>
</feature>
<comment type="caution">
    <text evidence="3">The sequence shown here is derived from an EMBL/GenBank/DDBJ whole genome shotgun (WGS) entry which is preliminary data.</text>
</comment>
<dbReference type="PANTHER" id="PTHR45947:SF3">
    <property type="entry name" value="SULFOQUINOVOSYL TRANSFERASE SQD2"/>
    <property type="match status" value="1"/>
</dbReference>
<evidence type="ECO:0000313" key="3">
    <source>
        <dbReference type="EMBL" id="MBP3949836.1"/>
    </source>
</evidence>
<proteinExistence type="predicted"/>
<dbReference type="InterPro" id="IPR001296">
    <property type="entry name" value="Glyco_trans_1"/>
</dbReference>
<dbReference type="PANTHER" id="PTHR45947">
    <property type="entry name" value="SULFOQUINOVOSYL TRANSFERASE SQD2"/>
    <property type="match status" value="1"/>
</dbReference>
<gene>
    <name evidence="3" type="ORF">J7W16_01735</name>
</gene>
<evidence type="ECO:0000259" key="1">
    <source>
        <dbReference type="Pfam" id="PF00534"/>
    </source>
</evidence>
<dbReference type="SUPFAM" id="SSF53756">
    <property type="entry name" value="UDP-Glycosyltransferase/glycogen phosphorylase"/>
    <property type="match status" value="1"/>
</dbReference>